<reference evidence="3" key="1">
    <citation type="submission" date="2021-06" db="EMBL/GenBank/DDBJ databases">
        <authorList>
            <person name="Kallberg Y."/>
            <person name="Tangrot J."/>
            <person name="Rosling A."/>
        </authorList>
    </citation>
    <scope>NUCLEOTIDE SEQUENCE</scope>
    <source>
        <strain evidence="3">AZ414A</strain>
    </source>
</reference>
<dbReference type="Gene3D" id="1.10.10.60">
    <property type="entry name" value="Homeodomain-like"/>
    <property type="match status" value="1"/>
</dbReference>
<dbReference type="AlphaFoldDB" id="A0A9N9GZA8"/>
<dbReference type="InterPro" id="IPR006600">
    <property type="entry name" value="HTH_CenpB_DNA-bd_dom"/>
</dbReference>
<evidence type="ECO:0000256" key="1">
    <source>
        <dbReference type="ARBA" id="ARBA00023125"/>
    </source>
</evidence>
<feature type="non-terminal residue" evidence="3">
    <location>
        <position position="1"/>
    </location>
</feature>
<feature type="domain" description="HTH CENPB-type" evidence="2">
    <location>
        <begin position="1"/>
        <end position="60"/>
    </location>
</feature>
<evidence type="ECO:0000259" key="2">
    <source>
        <dbReference type="PROSITE" id="PS51253"/>
    </source>
</evidence>
<sequence>KAISFWISQVSTSGLTINNNILCEKVRDFVQALNISKKSLSLSHGWLMELLFNYELENIYNTDETGLFYKMTSNQTLVTGPV</sequence>
<protein>
    <submittedName>
        <fullName evidence="3">3570_t:CDS:1</fullName>
    </submittedName>
</protein>
<dbReference type="PROSITE" id="PS51253">
    <property type="entry name" value="HTH_CENPB"/>
    <property type="match status" value="1"/>
</dbReference>
<keyword evidence="1" id="KW-0238">DNA-binding</keyword>
<feature type="non-terminal residue" evidence="3">
    <location>
        <position position="82"/>
    </location>
</feature>
<comment type="caution">
    <text evidence="3">The sequence shown here is derived from an EMBL/GenBank/DDBJ whole genome shotgun (WGS) entry which is preliminary data.</text>
</comment>
<evidence type="ECO:0000313" key="3">
    <source>
        <dbReference type="EMBL" id="CAG8635943.1"/>
    </source>
</evidence>
<dbReference type="InterPro" id="IPR009057">
    <property type="entry name" value="Homeodomain-like_sf"/>
</dbReference>
<dbReference type="EMBL" id="CAJVPK010004348">
    <property type="protein sequence ID" value="CAG8635943.1"/>
    <property type="molecule type" value="Genomic_DNA"/>
</dbReference>
<dbReference type="SUPFAM" id="SSF46689">
    <property type="entry name" value="Homeodomain-like"/>
    <property type="match status" value="1"/>
</dbReference>
<dbReference type="OrthoDB" id="2447222at2759"/>
<dbReference type="Proteomes" id="UP000789706">
    <property type="component" value="Unassembled WGS sequence"/>
</dbReference>
<accession>A0A9N9GZA8</accession>
<evidence type="ECO:0000313" key="4">
    <source>
        <dbReference type="Proteomes" id="UP000789706"/>
    </source>
</evidence>
<name>A0A9N9GZA8_9GLOM</name>
<keyword evidence="4" id="KW-1185">Reference proteome</keyword>
<dbReference type="GO" id="GO:0003677">
    <property type="term" value="F:DNA binding"/>
    <property type="evidence" value="ECO:0007669"/>
    <property type="project" value="UniProtKB-KW"/>
</dbReference>
<proteinExistence type="predicted"/>
<gene>
    <name evidence="3" type="ORF">DEBURN_LOCUS10968</name>
</gene>
<organism evidence="3 4">
    <name type="scientific">Diversispora eburnea</name>
    <dbReference type="NCBI Taxonomy" id="1213867"/>
    <lineage>
        <taxon>Eukaryota</taxon>
        <taxon>Fungi</taxon>
        <taxon>Fungi incertae sedis</taxon>
        <taxon>Mucoromycota</taxon>
        <taxon>Glomeromycotina</taxon>
        <taxon>Glomeromycetes</taxon>
        <taxon>Diversisporales</taxon>
        <taxon>Diversisporaceae</taxon>
        <taxon>Diversispora</taxon>
    </lineage>
</organism>